<sequence length="154" mass="18053">MDHKTQIMNVIMRHPGCTRAFIQKTSGFKYSSSVTHRIIELLNLGFIRRERETISGKKSKWKYFIADGAEKMDGAIKSFLTESPDSCIKEIANATGIAFEIIKWRMRMLMNEGHVSREYNAHKKHWEYSWIEALPFGMSRQRYIFETLLRSARS</sequence>
<keyword evidence="2" id="KW-1185">Reference proteome</keyword>
<evidence type="ECO:0000313" key="1">
    <source>
        <dbReference type="EMBL" id="QAX98665.1"/>
    </source>
</evidence>
<organism evidence="1 2">
    <name type="scientific">Salmonella phage Segz_1</name>
    <dbReference type="NCBI Taxonomy" id="2419756"/>
    <lineage>
        <taxon>Viruses</taxon>
        <taxon>Duplodnaviria</taxon>
        <taxon>Heunggongvirae</taxon>
        <taxon>Uroviricota</taxon>
        <taxon>Caudoviricetes</taxon>
        <taxon>Segzyvirus</taxon>
        <taxon>Segzyvirus segz1</taxon>
    </lineage>
</organism>
<reference evidence="1 2" key="1">
    <citation type="submission" date="2018-08" db="EMBL/GenBank/DDBJ databases">
        <title>Segz_1, Complete genome sequences of 3 novel enterobacteria, Pakpunavirus like phages.</title>
        <authorList>
            <person name="Yuan S."/>
            <person name="Ma Y."/>
            <person name="Liu Q."/>
        </authorList>
    </citation>
    <scope>NUCLEOTIDE SEQUENCE [LARGE SCALE GENOMIC DNA]</scope>
</reference>
<evidence type="ECO:0000313" key="2">
    <source>
        <dbReference type="Proteomes" id="UP000289360"/>
    </source>
</evidence>
<evidence type="ECO:0008006" key="3">
    <source>
        <dbReference type="Google" id="ProtNLM"/>
    </source>
</evidence>
<name>A0A411BAL1_9CAUD</name>
<dbReference type="InterPro" id="IPR036390">
    <property type="entry name" value="WH_DNA-bd_sf"/>
</dbReference>
<dbReference type="SUPFAM" id="SSF46785">
    <property type="entry name" value="Winged helix' DNA-binding domain"/>
    <property type="match status" value="1"/>
</dbReference>
<protein>
    <recommendedName>
        <fullName evidence="3">Winged helix-turn-helix domain-containing protein</fullName>
    </recommendedName>
</protein>
<dbReference type="Proteomes" id="UP000289360">
    <property type="component" value="Segment"/>
</dbReference>
<accession>A0A411BAL1</accession>
<proteinExistence type="predicted"/>
<dbReference type="EMBL" id="MH791402">
    <property type="protein sequence ID" value="QAX98665.1"/>
    <property type="molecule type" value="Genomic_DNA"/>
</dbReference>
<gene>
    <name evidence="1" type="ORF">Segz_15</name>
</gene>